<evidence type="ECO:0000313" key="2">
    <source>
        <dbReference type="Proteomes" id="UP000558688"/>
    </source>
</evidence>
<dbReference type="EMBL" id="JAAFOW010001179">
    <property type="protein sequence ID" value="KAF5261913.1"/>
    <property type="molecule type" value="Genomic_DNA"/>
</dbReference>
<name>A0A8H5AAR8_FUSOX</name>
<reference evidence="1" key="1">
    <citation type="submission" date="2020-02" db="EMBL/GenBank/DDBJ databases">
        <title>Identification and distribution of gene clusters putatively required for synthesis of sphingolipid metabolism inhibitors in phylogenetically diverse species of the filamentous fungus Fusarium.</title>
        <authorList>
            <person name="Kim H.-S."/>
            <person name="Busman M."/>
            <person name="Brown D.W."/>
            <person name="Divon H."/>
            <person name="Uhlig S."/>
            <person name="Proctor R.H."/>
        </authorList>
    </citation>
    <scope>NUCLEOTIDE SEQUENCE [LARGE SCALE GENOMIC DNA]</scope>
    <source>
        <strain evidence="1">NRRL 39464</strain>
    </source>
</reference>
<gene>
    <name evidence="1" type="ORF">FOXYS1_7378</name>
</gene>
<dbReference type="AlphaFoldDB" id="A0A8H5AAR8"/>
<organism evidence="1 2">
    <name type="scientific">Fusarium oxysporum</name>
    <name type="common">Fusarium vascular wilt</name>
    <dbReference type="NCBI Taxonomy" id="5507"/>
    <lineage>
        <taxon>Eukaryota</taxon>
        <taxon>Fungi</taxon>
        <taxon>Dikarya</taxon>
        <taxon>Ascomycota</taxon>
        <taxon>Pezizomycotina</taxon>
        <taxon>Sordariomycetes</taxon>
        <taxon>Hypocreomycetidae</taxon>
        <taxon>Hypocreales</taxon>
        <taxon>Nectriaceae</taxon>
        <taxon>Fusarium</taxon>
        <taxon>Fusarium oxysporum species complex</taxon>
    </lineage>
</organism>
<accession>A0A8H5AAR8</accession>
<protein>
    <submittedName>
        <fullName evidence="1">Uncharacterized protein</fullName>
    </submittedName>
</protein>
<sequence length="707" mass="80167">MSFGFGVGDFIAVGELCWKIYTRVYKVSRDAPEELRALIQELGNLSNTVNLLNEEVRDREEWIRRAGERRLEYTCKVMGQAKETLQKMDRLADKYAELDPGVNSQGSKRSLRIQWNRMKYALEVSSINELRAKVGILAQPNGAQNSSLERIEKQQTKTDVKLDELRNLVIGDRIPRKGPLLNAPLDEEDRAALSAVFLRSAEIGNRPWASIAIDDWLQAGKWWLLKVRSQMNHLAEGPEITVHAYINILKACWILTDIVSIHPQRIHLGASNDRRNEDIGNLSQIAKRSLENFPVFDFQLRDVEDNTINIWPQSPPLGTIAPLRPFSINRDSLRLQPSHGEVLFQCFAEIHRKAEGTVDTESISEECFLMLEVPQQGVYLNVMLKDFAGHDICRMKHSLAFLLRSIIDDLVKNVSQDKSPSSEFLAKDCLDVELPTGIFAWKIVCWHCERFADIKLLLEGLVFPENLRGSLIQTAFLRLDRDFLSQLVHYMNYRDGWHPDDVLIMVEAALRSDDDGYLLWILKHVAANLLSEHRTSIFQMVYSSRHLSHIDAMIKVVVPRPADVAAALAWYLGSKDEQSFRDFLHMIEVYGGSFSSKTADEMDFSDFYPAFVAGCGRLIESQSSNTLNLYLDSLLRLGIDFHGIEGRESIESSQLAVLPALVSPDPSFLRVLLEREVVVAVMPPFVVEVPGTTVSTRGIIVTREHGN</sequence>
<proteinExistence type="predicted"/>
<comment type="caution">
    <text evidence="1">The sequence shown here is derived from an EMBL/GenBank/DDBJ whole genome shotgun (WGS) entry which is preliminary data.</text>
</comment>
<dbReference type="Proteomes" id="UP000558688">
    <property type="component" value="Unassembled WGS sequence"/>
</dbReference>
<evidence type="ECO:0000313" key="1">
    <source>
        <dbReference type="EMBL" id="KAF5261913.1"/>
    </source>
</evidence>